<sequence>RLIDTCLREDMFGILSKAKFSRDAPKGVIVPQDEQVWLIFANSDFTLYLPVAPTYYMQHWRYGHANDETPPGWWVEKNGQIEHQQH</sequence>
<protein>
    <submittedName>
        <fullName evidence="1">Siderophore biosynthesis protein PsvB</fullName>
    </submittedName>
</protein>
<reference evidence="1 2" key="1">
    <citation type="submission" date="2020-04" db="EMBL/GenBank/DDBJ databases">
        <title>Whole-genome sequencing of Vibrio spp. from China reveals different genetic environments of blaCTX-M-14 among diverse lineages.</title>
        <authorList>
            <person name="Zheng Z."/>
            <person name="Ye L."/>
            <person name="Chen S."/>
        </authorList>
    </citation>
    <scope>NUCLEOTIDE SEQUENCE [LARGE SCALE GENOMIC DNA]</scope>
    <source>
        <strain evidence="1 2">Vb0551</strain>
    </source>
</reference>
<organism evidence="1 2">
    <name type="scientific">Vibrio parahaemolyticus</name>
    <dbReference type="NCBI Taxonomy" id="670"/>
    <lineage>
        <taxon>Bacteria</taxon>
        <taxon>Pseudomonadati</taxon>
        <taxon>Pseudomonadota</taxon>
        <taxon>Gammaproteobacteria</taxon>
        <taxon>Vibrionales</taxon>
        <taxon>Vibrionaceae</taxon>
        <taxon>Vibrio</taxon>
    </lineage>
</organism>
<name>A0A7Y0SFK2_VIBPH</name>
<accession>A0A7Y0SFK2</accession>
<dbReference type="EMBL" id="JABCLB010000792">
    <property type="protein sequence ID" value="NMU82550.1"/>
    <property type="molecule type" value="Genomic_DNA"/>
</dbReference>
<feature type="non-terminal residue" evidence="1">
    <location>
        <position position="1"/>
    </location>
</feature>
<evidence type="ECO:0000313" key="1">
    <source>
        <dbReference type="EMBL" id="NMU82550.1"/>
    </source>
</evidence>
<gene>
    <name evidence="1" type="ORF">HKB16_06600</name>
</gene>
<feature type="non-terminal residue" evidence="1">
    <location>
        <position position="86"/>
    </location>
</feature>
<comment type="caution">
    <text evidence="1">The sequence shown here is derived from an EMBL/GenBank/DDBJ whole genome shotgun (WGS) entry which is preliminary data.</text>
</comment>
<evidence type="ECO:0000313" key="2">
    <source>
        <dbReference type="Proteomes" id="UP000518904"/>
    </source>
</evidence>
<proteinExistence type="predicted"/>
<dbReference type="Proteomes" id="UP000518904">
    <property type="component" value="Unassembled WGS sequence"/>
</dbReference>
<dbReference type="AlphaFoldDB" id="A0A7Y0SFK2"/>